<keyword evidence="9" id="KW-1185">Reference proteome</keyword>
<keyword evidence="2 4" id="KW-0863">Zinc-finger</keyword>
<dbReference type="Gene3D" id="3.30.160.60">
    <property type="entry name" value="Classic Zinc Finger"/>
    <property type="match status" value="1"/>
</dbReference>
<dbReference type="AlphaFoldDB" id="A0AA88XVH9"/>
<dbReference type="EMBL" id="VSWD01000011">
    <property type="protein sequence ID" value="KAK3088493.1"/>
    <property type="molecule type" value="Genomic_DNA"/>
</dbReference>
<dbReference type="SUPFAM" id="SSF57845">
    <property type="entry name" value="B-box zinc-binding domain"/>
    <property type="match status" value="1"/>
</dbReference>
<sequence length="635" mass="72331">MAALKDSSPSVKVDLTSCSICFETFKTPKYFPCLHSFCEGCIKRYITTTFEQTKGGIHCPLCRLFVPKSKDVVIEEWSAKLPTNHILVSLIDMEESKSDKKLCTACTRVNESESACSWCVNCSESLCKVCDRSHRRNKFTSSHTLVELATSETCEMQLHHADIPCTEHPDEKVKAYCIDHSIICCMTCVMLKHRKCENVGSVEDASDKKKKSREVQEFTQDLQKVKTSLYAIVKDRAENLQSFDKDIRNVKDEIDRLFKRMSRHLKRLKSDMLSEISQIEREVRPEIEDKRDEIQCKISTVENDLALFQTNMKYAPPAQFLQAIEKLMEQKLILEKFVKDQNQEIKDVEITFEGNKKILEIEKDIGLLGKIHLRRSEKDDLPQSTYSFIDMSSAIPTLSSVVDIQRSVTGIAVLDTGHVVLSDHSAKTVQLRDQHCTTVLSSLSLPGWPWGIKMASDTEGAVALSGHGLVIFNIRNNQITKIKEIRTSVNVDFVYHKDRYYIGCGKNIAVYDSSLCKIRDISVNNTVYYMALRDDNSLCYTSGRQVHCITMDGTPMFTYSHDRLINPQGITVYHSRHIFVCCLSSKNVHQLSYDGKLQRIIFDNLPSSPYCISFNTRGDRAVVGCNYKIALYDLK</sequence>
<keyword evidence="1" id="KW-0479">Metal-binding</keyword>
<evidence type="ECO:0000313" key="8">
    <source>
        <dbReference type="EMBL" id="KAK3088493.1"/>
    </source>
</evidence>
<gene>
    <name evidence="8" type="ORF">FSP39_019872</name>
</gene>
<dbReference type="PANTHER" id="PTHR25462">
    <property type="entry name" value="BONUS, ISOFORM C-RELATED"/>
    <property type="match status" value="1"/>
</dbReference>
<organism evidence="8 9">
    <name type="scientific">Pinctada imbricata</name>
    <name type="common">Atlantic pearl-oyster</name>
    <name type="synonym">Pinctada martensii</name>
    <dbReference type="NCBI Taxonomy" id="66713"/>
    <lineage>
        <taxon>Eukaryota</taxon>
        <taxon>Metazoa</taxon>
        <taxon>Spiralia</taxon>
        <taxon>Lophotrochozoa</taxon>
        <taxon>Mollusca</taxon>
        <taxon>Bivalvia</taxon>
        <taxon>Autobranchia</taxon>
        <taxon>Pteriomorphia</taxon>
        <taxon>Pterioida</taxon>
        <taxon>Pterioidea</taxon>
        <taxon>Pteriidae</taxon>
        <taxon>Pinctada</taxon>
    </lineage>
</organism>
<accession>A0AA88XVH9</accession>
<evidence type="ECO:0000256" key="3">
    <source>
        <dbReference type="ARBA" id="ARBA00022833"/>
    </source>
</evidence>
<dbReference type="Gene3D" id="2.120.10.30">
    <property type="entry name" value="TolB, C-terminal domain"/>
    <property type="match status" value="1"/>
</dbReference>
<feature type="domain" description="RING-type" evidence="6">
    <location>
        <begin position="18"/>
        <end position="63"/>
    </location>
</feature>
<dbReference type="SMART" id="SM00336">
    <property type="entry name" value="BBOX"/>
    <property type="match status" value="1"/>
</dbReference>
<dbReference type="InterPro" id="IPR018957">
    <property type="entry name" value="Znf_C3HC4_RING-type"/>
</dbReference>
<dbReference type="PROSITE" id="PS50119">
    <property type="entry name" value="ZF_BBOX"/>
    <property type="match status" value="1"/>
</dbReference>
<evidence type="ECO:0000259" key="6">
    <source>
        <dbReference type="PROSITE" id="PS50089"/>
    </source>
</evidence>
<dbReference type="SMART" id="SM00184">
    <property type="entry name" value="RING"/>
    <property type="match status" value="1"/>
</dbReference>
<dbReference type="Gene3D" id="3.30.40.10">
    <property type="entry name" value="Zinc/RING finger domain, C3HC4 (zinc finger)"/>
    <property type="match status" value="1"/>
</dbReference>
<dbReference type="Gene3D" id="4.10.830.40">
    <property type="match status" value="1"/>
</dbReference>
<dbReference type="SUPFAM" id="SSF57850">
    <property type="entry name" value="RING/U-box"/>
    <property type="match status" value="1"/>
</dbReference>
<proteinExistence type="predicted"/>
<dbReference type="InterPro" id="IPR013083">
    <property type="entry name" value="Znf_RING/FYVE/PHD"/>
</dbReference>
<dbReference type="Pfam" id="PF00097">
    <property type="entry name" value="zf-C3HC4"/>
    <property type="match status" value="1"/>
</dbReference>
<reference evidence="8" key="1">
    <citation type="submission" date="2019-08" db="EMBL/GenBank/DDBJ databases">
        <title>The improved chromosome-level genome for the pearl oyster Pinctada fucata martensii using PacBio sequencing and Hi-C.</title>
        <authorList>
            <person name="Zheng Z."/>
        </authorList>
    </citation>
    <scope>NUCLEOTIDE SEQUENCE</scope>
    <source>
        <strain evidence="8">ZZ-2019</strain>
        <tissue evidence="8">Adductor muscle</tissue>
    </source>
</reference>
<dbReference type="InterPro" id="IPR000315">
    <property type="entry name" value="Znf_B-box"/>
</dbReference>
<name>A0AA88XVH9_PINIB</name>
<dbReference type="PROSITE" id="PS50089">
    <property type="entry name" value="ZF_RING_2"/>
    <property type="match status" value="1"/>
</dbReference>
<evidence type="ECO:0000259" key="7">
    <source>
        <dbReference type="PROSITE" id="PS50119"/>
    </source>
</evidence>
<dbReference type="Proteomes" id="UP001186944">
    <property type="component" value="Unassembled WGS sequence"/>
</dbReference>
<evidence type="ECO:0000313" key="9">
    <source>
        <dbReference type="Proteomes" id="UP001186944"/>
    </source>
</evidence>
<dbReference type="SUPFAM" id="SSF63829">
    <property type="entry name" value="Calcium-dependent phosphotriesterase"/>
    <property type="match status" value="1"/>
</dbReference>
<dbReference type="InterPro" id="IPR047153">
    <property type="entry name" value="TRIM45/56/19-like"/>
</dbReference>
<dbReference type="PANTHER" id="PTHR25462:SF296">
    <property type="entry name" value="MEIOTIC P26, ISOFORM F"/>
    <property type="match status" value="1"/>
</dbReference>
<keyword evidence="5" id="KW-0175">Coiled coil</keyword>
<dbReference type="PROSITE" id="PS00518">
    <property type="entry name" value="ZF_RING_1"/>
    <property type="match status" value="1"/>
</dbReference>
<keyword evidence="3" id="KW-0862">Zinc</keyword>
<evidence type="ECO:0000256" key="2">
    <source>
        <dbReference type="ARBA" id="ARBA00022771"/>
    </source>
</evidence>
<dbReference type="InterPro" id="IPR011042">
    <property type="entry name" value="6-blade_b-propeller_TolB-like"/>
</dbReference>
<feature type="coiled-coil region" evidence="5">
    <location>
        <begin position="240"/>
        <end position="267"/>
    </location>
</feature>
<feature type="domain" description="B box-type" evidence="7">
    <location>
        <begin position="98"/>
        <end position="148"/>
    </location>
</feature>
<dbReference type="InterPro" id="IPR017907">
    <property type="entry name" value="Znf_RING_CS"/>
</dbReference>
<evidence type="ECO:0000256" key="4">
    <source>
        <dbReference type="PROSITE-ProRule" id="PRU00024"/>
    </source>
</evidence>
<protein>
    <submittedName>
        <fullName evidence="8">Uncharacterized protein</fullName>
    </submittedName>
</protein>
<dbReference type="InterPro" id="IPR001841">
    <property type="entry name" value="Znf_RING"/>
</dbReference>
<evidence type="ECO:0000256" key="1">
    <source>
        <dbReference type="ARBA" id="ARBA00022723"/>
    </source>
</evidence>
<evidence type="ECO:0000256" key="5">
    <source>
        <dbReference type="SAM" id="Coils"/>
    </source>
</evidence>
<dbReference type="GO" id="GO:0008270">
    <property type="term" value="F:zinc ion binding"/>
    <property type="evidence" value="ECO:0007669"/>
    <property type="project" value="UniProtKB-KW"/>
</dbReference>
<comment type="caution">
    <text evidence="8">The sequence shown here is derived from an EMBL/GenBank/DDBJ whole genome shotgun (WGS) entry which is preliminary data.</text>
</comment>